<keyword evidence="5" id="KW-0675">Receptor</keyword>
<evidence type="ECO:0000256" key="4">
    <source>
        <dbReference type="SAM" id="SignalP"/>
    </source>
</evidence>
<evidence type="ECO:0000313" key="5">
    <source>
        <dbReference type="EMBL" id="SDD08674.1"/>
    </source>
</evidence>
<dbReference type="Gene3D" id="2.60.40.1120">
    <property type="entry name" value="Carboxypeptidase-like, regulatory domain"/>
    <property type="match status" value="1"/>
</dbReference>
<dbReference type="Pfam" id="PF13715">
    <property type="entry name" value="CarbopepD_reg_2"/>
    <property type="match status" value="1"/>
</dbReference>
<dbReference type="AlphaFoldDB" id="A0A1G6RWA5"/>
<accession>A0A1G6RWA5</accession>
<reference evidence="5 6" key="1">
    <citation type="submission" date="2016-09" db="EMBL/GenBank/DDBJ databases">
        <authorList>
            <person name="Capua I."/>
            <person name="De Benedictis P."/>
            <person name="Joannis T."/>
            <person name="Lombin L.H."/>
            <person name="Cattoli G."/>
        </authorList>
    </citation>
    <scope>NUCLEOTIDE SEQUENCE [LARGE SCALE GENOMIC DNA]</scope>
    <source>
        <strain evidence="5 6">A7P-90m</strain>
    </source>
</reference>
<dbReference type="SUPFAM" id="SSF56935">
    <property type="entry name" value="Porins"/>
    <property type="match status" value="1"/>
</dbReference>
<protein>
    <submittedName>
        <fullName evidence="5">Outer membrane receptor proteins, mostly Fe transport</fullName>
    </submittedName>
</protein>
<dbReference type="RefSeq" id="WP_092440597.1">
    <property type="nucleotide sequence ID" value="NZ_FMYP01000082.1"/>
</dbReference>
<dbReference type="EMBL" id="FMYP01000082">
    <property type="protein sequence ID" value="SDD08674.1"/>
    <property type="molecule type" value="Genomic_DNA"/>
</dbReference>
<dbReference type="InterPro" id="IPR008969">
    <property type="entry name" value="CarboxyPept-like_regulatory"/>
</dbReference>
<evidence type="ECO:0000313" key="6">
    <source>
        <dbReference type="Proteomes" id="UP000199452"/>
    </source>
</evidence>
<dbReference type="Gene3D" id="2.40.170.20">
    <property type="entry name" value="TonB-dependent receptor, beta-barrel domain"/>
    <property type="match status" value="1"/>
</dbReference>
<dbReference type="Proteomes" id="UP000199452">
    <property type="component" value="Unassembled WGS sequence"/>
</dbReference>
<dbReference type="STRING" id="1640674.SAMN05216323_10824"/>
<organism evidence="5 6">
    <name type="scientific">Williamwhitmania taraxaci</name>
    <dbReference type="NCBI Taxonomy" id="1640674"/>
    <lineage>
        <taxon>Bacteria</taxon>
        <taxon>Pseudomonadati</taxon>
        <taxon>Bacteroidota</taxon>
        <taxon>Bacteroidia</taxon>
        <taxon>Bacteroidales</taxon>
        <taxon>Williamwhitmaniaceae</taxon>
        <taxon>Williamwhitmania</taxon>
    </lineage>
</organism>
<comment type="subcellular location">
    <subcellularLocation>
        <location evidence="1">Cell outer membrane</location>
    </subcellularLocation>
</comment>
<proteinExistence type="predicted"/>
<sequence length="915" mass="102561">MKKLLFTAFVLISAGLGVAFSQVGLVKGTVLDKDSRAGLPGVTVGLAGSNQLSYTDAAGNFELKNIPVGEQTIEVVLYGYTDLTMTITVVEGENNLGELAFAKNLNAEALSSINSDFTIGGDELDSESSSQNVSGMLQSSSDVFTNIAGFTFSSARFRVRGYDSDNSTLYMNGITVNDPESGWGSWSQWGGLNDVTRNKETRNGLEASRFSFGNIGGITNINTRPSAQRKGFKASYARSNRSYTDRVIATYSSGAMENGWAYTVSGSRRYAKEGYTEGTSYDAWAYFGAIEKKFNDKHTVALTVFGAPVKRGMAGGSTQEAYDLVGSNFYNPNWGWQDGEKRNSRIRNTNEPMAIFNHFWKISDKTKLTSSVGYSFGRNGSTALNWYDAPDPRPDYYRYLPSYNVDAGGYNDIVSSFQNDQSVNQVNWDRLYNVNYNNIDTILNANGLGGTETGRRSKYIIEERRDDQTQLTANSIFNTEINNHLVLSGGIELMRYNAKHFKTVVDLMGGDYFVDVDQFAERDFKGDVNAAQNDISIPNHIVKEGDTYGYNYESSVNTIKAWSLAEFSYSNFDYYLAGNYTFTEFWRTGNVANGRFPNSSKGDSKKQQFNDFGFKAGATYKLTGRHYFDANVAYMTRAPFIRNSYSSPRVNNKVVDNLKSETVYSGDLSYNLRTPFVKARLTGYYTQFVDQTELKSFYHDTYRTFVNYAMTGIDKRNMGLEFGTEIKLSPTFTATVAAAAGSYQYTSRPKVTISKDNSDEFLAVDKTVYVKNFFDAGTPQTAASIGLKYSSPKYWFVGFNANYFGQSYLDFNPERRTSEAVTGVEDVDLYNKIVNQESIPDAFTLDIYGGASWKFKRNYLNLSFNISNVLDKQDMVTGGYEQMRFDYATKNVDKYPSKYFYGYGRTFFVMVSYRF</sequence>
<evidence type="ECO:0000256" key="2">
    <source>
        <dbReference type="ARBA" id="ARBA00023136"/>
    </source>
</evidence>
<dbReference type="InterPro" id="IPR036942">
    <property type="entry name" value="Beta-barrel_TonB_sf"/>
</dbReference>
<keyword evidence="3" id="KW-0998">Cell outer membrane</keyword>
<gene>
    <name evidence="5" type="ORF">SAMN05216323_10824</name>
</gene>
<dbReference type="GO" id="GO:0009279">
    <property type="term" value="C:cell outer membrane"/>
    <property type="evidence" value="ECO:0007669"/>
    <property type="project" value="UniProtKB-SubCell"/>
</dbReference>
<name>A0A1G6RWA5_9BACT</name>
<dbReference type="OrthoDB" id="1453181at2"/>
<keyword evidence="4" id="KW-0732">Signal</keyword>
<evidence type="ECO:0000256" key="1">
    <source>
        <dbReference type="ARBA" id="ARBA00004442"/>
    </source>
</evidence>
<keyword evidence="6" id="KW-1185">Reference proteome</keyword>
<evidence type="ECO:0000256" key="3">
    <source>
        <dbReference type="ARBA" id="ARBA00023237"/>
    </source>
</evidence>
<dbReference type="SUPFAM" id="SSF49464">
    <property type="entry name" value="Carboxypeptidase regulatory domain-like"/>
    <property type="match status" value="1"/>
</dbReference>
<feature type="signal peptide" evidence="4">
    <location>
        <begin position="1"/>
        <end position="19"/>
    </location>
</feature>
<keyword evidence="2" id="KW-0472">Membrane</keyword>
<feature type="chain" id="PRO_5011706625" evidence="4">
    <location>
        <begin position="20"/>
        <end position="915"/>
    </location>
</feature>